<evidence type="ECO:0000256" key="1">
    <source>
        <dbReference type="SAM" id="SignalP"/>
    </source>
</evidence>
<evidence type="ECO:0000313" key="2">
    <source>
        <dbReference type="EMBL" id="CAK8696316.1"/>
    </source>
</evidence>
<organism evidence="2 3">
    <name type="scientific">Clavelina lepadiformis</name>
    <name type="common">Light-bulb sea squirt</name>
    <name type="synonym">Ascidia lepadiformis</name>
    <dbReference type="NCBI Taxonomy" id="159417"/>
    <lineage>
        <taxon>Eukaryota</taxon>
        <taxon>Metazoa</taxon>
        <taxon>Chordata</taxon>
        <taxon>Tunicata</taxon>
        <taxon>Ascidiacea</taxon>
        <taxon>Aplousobranchia</taxon>
        <taxon>Clavelinidae</taxon>
        <taxon>Clavelina</taxon>
    </lineage>
</organism>
<feature type="signal peptide" evidence="1">
    <location>
        <begin position="1"/>
        <end position="23"/>
    </location>
</feature>
<dbReference type="Proteomes" id="UP001642483">
    <property type="component" value="Unassembled WGS sequence"/>
</dbReference>
<evidence type="ECO:0000313" key="3">
    <source>
        <dbReference type="Proteomes" id="UP001642483"/>
    </source>
</evidence>
<gene>
    <name evidence="2" type="ORF">CVLEPA_LOCUS29477</name>
</gene>
<feature type="chain" id="PRO_5045318706" evidence="1">
    <location>
        <begin position="24"/>
        <end position="185"/>
    </location>
</feature>
<comment type="caution">
    <text evidence="2">The sequence shown here is derived from an EMBL/GenBank/DDBJ whole genome shotgun (WGS) entry which is preliminary data.</text>
</comment>
<keyword evidence="1" id="KW-0732">Signal</keyword>
<proteinExistence type="predicted"/>
<sequence>MQQWRILSTYLLSIALLIVGSNARYVNQLSSDHQFAADTQDLTTDGEKFPKLHKALKAWNITEPYDIPETYKELWLEALDSVISYLIRHVEANSDYDNDSNALFNDDLTNAGEDDVFTLLSPSDEGKLPNHEEGQENLLMESRSIMKRNPEGELLKILRNLRRRNRAKSLSMEILHTLNQQLLRF</sequence>
<reference evidence="2 3" key="1">
    <citation type="submission" date="2024-02" db="EMBL/GenBank/DDBJ databases">
        <authorList>
            <person name="Daric V."/>
            <person name="Darras S."/>
        </authorList>
    </citation>
    <scope>NUCLEOTIDE SEQUENCE [LARGE SCALE GENOMIC DNA]</scope>
</reference>
<name>A0ABP0GZD6_CLALP</name>
<keyword evidence="3" id="KW-1185">Reference proteome</keyword>
<dbReference type="EMBL" id="CAWYQH010000152">
    <property type="protein sequence ID" value="CAK8696316.1"/>
    <property type="molecule type" value="Genomic_DNA"/>
</dbReference>
<protein>
    <submittedName>
        <fullName evidence="2">Uncharacterized protein</fullName>
    </submittedName>
</protein>
<accession>A0ABP0GZD6</accession>